<reference evidence="3" key="4">
    <citation type="submission" date="2020-09" db="EMBL/GenBank/DDBJ databases">
        <authorList>
            <person name="Sun Q."/>
            <person name="Ohkuma M."/>
        </authorList>
    </citation>
    <scope>NUCLEOTIDE SEQUENCE</scope>
    <source>
        <strain evidence="3">JCM 31740</strain>
    </source>
</reference>
<gene>
    <name evidence="3" type="ORF">GCM10007116_13620</name>
    <name evidence="2" type="ORF">HS1genome_0793</name>
</gene>
<feature type="transmembrane region" description="Helical" evidence="1">
    <location>
        <begin position="145"/>
        <end position="164"/>
    </location>
</feature>
<evidence type="ECO:0000313" key="3">
    <source>
        <dbReference type="EMBL" id="GGT97376.1"/>
    </source>
</evidence>
<reference evidence="3" key="1">
    <citation type="journal article" date="2014" name="Int. J. Syst. Evol. Microbiol.">
        <title>Complete genome sequence of Corynebacterium casei LMG S-19264T (=DSM 44701T), isolated from a smear-ripened cheese.</title>
        <authorList>
            <consortium name="US DOE Joint Genome Institute (JGI-PGF)"/>
            <person name="Walter F."/>
            <person name="Albersmeier A."/>
            <person name="Kalinowski J."/>
            <person name="Ruckert C."/>
        </authorList>
    </citation>
    <scope>NUCLEOTIDE SEQUENCE</scope>
    <source>
        <strain evidence="3">JCM 31740</strain>
    </source>
</reference>
<feature type="transmembrane region" description="Helical" evidence="1">
    <location>
        <begin position="37"/>
        <end position="55"/>
    </location>
</feature>
<dbReference type="GeneID" id="38666297"/>
<dbReference type="SUPFAM" id="SSF103473">
    <property type="entry name" value="MFS general substrate transporter"/>
    <property type="match status" value="1"/>
</dbReference>
<evidence type="ECO:0000313" key="2">
    <source>
        <dbReference type="EMBL" id="BBD72404.1"/>
    </source>
</evidence>
<dbReference type="OrthoDB" id="37025at2157"/>
<dbReference type="EMBL" id="BMQS01000011">
    <property type="protein sequence ID" value="GGT97376.1"/>
    <property type="molecule type" value="Genomic_DNA"/>
</dbReference>
<evidence type="ECO:0000313" key="4">
    <source>
        <dbReference type="Proteomes" id="UP000276741"/>
    </source>
</evidence>
<organism evidence="2 4">
    <name type="scientific">Sulfodiicoccus acidiphilus</name>
    <dbReference type="NCBI Taxonomy" id="1670455"/>
    <lineage>
        <taxon>Archaea</taxon>
        <taxon>Thermoproteota</taxon>
        <taxon>Thermoprotei</taxon>
        <taxon>Sulfolobales</taxon>
        <taxon>Sulfolobaceae</taxon>
        <taxon>Sulfodiicoccus</taxon>
    </lineage>
</organism>
<feature type="transmembrane region" description="Helical" evidence="1">
    <location>
        <begin position="315"/>
        <end position="334"/>
    </location>
</feature>
<name>A0A348B2K2_9CREN</name>
<keyword evidence="1" id="KW-1133">Transmembrane helix</keyword>
<dbReference type="Proteomes" id="UP000616143">
    <property type="component" value="Unassembled WGS sequence"/>
</dbReference>
<proteinExistence type="predicted"/>
<dbReference type="Proteomes" id="UP000276741">
    <property type="component" value="Chromosome"/>
</dbReference>
<evidence type="ECO:0008006" key="5">
    <source>
        <dbReference type="Google" id="ProtNLM"/>
    </source>
</evidence>
<feature type="transmembrane region" description="Helical" evidence="1">
    <location>
        <begin position="259"/>
        <end position="278"/>
    </location>
</feature>
<dbReference type="AlphaFoldDB" id="A0A348B2K2"/>
<feature type="transmembrane region" description="Helical" evidence="1">
    <location>
        <begin position="235"/>
        <end position="253"/>
    </location>
</feature>
<accession>A0A348B2K2</accession>
<keyword evidence="1" id="KW-0472">Membrane</keyword>
<feature type="transmembrane region" description="Helical" evidence="1">
    <location>
        <begin position="208"/>
        <end position="228"/>
    </location>
</feature>
<reference evidence="4" key="2">
    <citation type="submission" date="2018-04" db="EMBL/GenBank/DDBJ databases">
        <title>Complete genome sequence of Sulfodiicoccus acidiphilus strain HS-1.</title>
        <authorList>
            <person name="Sakai H.D."/>
            <person name="Kurosawa N."/>
        </authorList>
    </citation>
    <scope>NUCLEOTIDE SEQUENCE [LARGE SCALE GENOMIC DNA]</scope>
    <source>
        <strain evidence="4">HS-1</strain>
    </source>
</reference>
<feature type="transmembrane region" description="Helical" evidence="1">
    <location>
        <begin position="67"/>
        <end position="84"/>
    </location>
</feature>
<feature type="transmembrane region" description="Helical" evidence="1">
    <location>
        <begin position="290"/>
        <end position="309"/>
    </location>
</feature>
<feature type="transmembrane region" description="Helical" evidence="1">
    <location>
        <begin position="121"/>
        <end position="139"/>
    </location>
</feature>
<dbReference type="Gene3D" id="1.20.1250.20">
    <property type="entry name" value="MFS general substrate transporter like domains"/>
    <property type="match status" value="1"/>
</dbReference>
<feature type="transmembrane region" description="Helical" evidence="1">
    <location>
        <begin position="176"/>
        <end position="196"/>
    </location>
</feature>
<dbReference type="KEGG" id="sacd:HS1genome_0793"/>
<sequence>MKVNHRLSVALGYTIPTFVLVAPSFVLNQLHLTQWEAFTFLSIPFTGRVIGSMIYQPLNRVVGVRKGYLLSMVALGALSAVSGLQQSLVLLLAERFLVGVAFGVTTSIAVAAAASTGNRKVMGLVMAGWAFGWLGAAVAYSLVHFWSLLAFAGLIAIPLAPLTVESPQSETRYSIPPLFSILVAFAAFEPAFALQLAPTLLEQEGADVLPWMMASYGSAVPMYFALPWLYSKSRLGLTSLVALQGVSGVAFFVTRNPAFLVLFTFGGLGLSSLAPILASELGAKPEGIGIALNLAALGGLGVPVASSLLGTRQTASLITLVSFVAFSLIINAKGRKSRIDIYR</sequence>
<dbReference type="InterPro" id="IPR036259">
    <property type="entry name" value="MFS_trans_sf"/>
</dbReference>
<reference evidence="2" key="3">
    <citation type="journal article" date="2019" name="BMC Res. Notes">
        <title>Complete genome sequence of the Sulfodiicoccus acidiphilus strain HS-1T, the first crenarchaeon that lacks polB3, isolated from an acidic hot spring in Ohwaku-dani, Hakone, Japan.</title>
        <authorList>
            <person name="Sakai H.D."/>
            <person name="Kurosawa N."/>
        </authorList>
    </citation>
    <scope>NUCLEOTIDE SEQUENCE</scope>
    <source>
        <strain evidence="2">HS-1</strain>
    </source>
</reference>
<protein>
    <recommendedName>
        <fullName evidence="5">MFS transporter</fullName>
    </recommendedName>
</protein>
<keyword evidence="1" id="KW-0812">Transmembrane</keyword>
<keyword evidence="4" id="KW-1185">Reference proteome</keyword>
<dbReference type="EMBL" id="AP018553">
    <property type="protein sequence ID" value="BBD72404.1"/>
    <property type="molecule type" value="Genomic_DNA"/>
</dbReference>
<evidence type="ECO:0000256" key="1">
    <source>
        <dbReference type="SAM" id="Phobius"/>
    </source>
</evidence>
<feature type="transmembrane region" description="Helical" evidence="1">
    <location>
        <begin position="96"/>
        <end position="114"/>
    </location>
</feature>
<dbReference type="RefSeq" id="WP_126449726.1">
    <property type="nucleotide sequence ID" value="NZ_AP018553.1"/>
</dbReference>
<feature type="transmembrane region" description="Helical" evidence="1">
    <location>
        <begin position="7"/>
        <end position="25"/>
    </location>
</feature>